<dbReference type="AlphaFoldDB" id="A0A4U6D4R7"/>
<keyword evidence="2" id="KW-1185">Reference proteome</keyword>
<accession>A0A4U6D4R7</accession>
<organism evidence="1 2">
    <name type="scientific">Dyadobacter frigoris</name>
    <dbReference type="NCBI Taxonomy" id="2576211"/>
    <lineage>
        <taxon>Bacteria</taxon>
        <taxon>Pseudomonadati</taxon>
        <taxon>Bacteroidota</taxon>
        <taxon>Cytophagia</taxon>
        <taxon>Cytophagales</taxon>
        <taxon>Spirosomataceae</taxon>
        <taxon>Dyadobacter</taxon>
    </lineage>
</organism>
<proteinExistence type="predicted"/>
<dbReference type="OrthoDB" id="4480133at2"/>
<comment type="caution">
    <text evidence="1">The sequence shown here is derived from an EMBL/GenBank/DDBJ whole genome shotgun (WGS) entry which is preliminary data.</text>
</comment>
<sequence length="76" mass="8900">MYFNREKYVFEAGDFRFLRRNQLTKYSKIPPLGGEYKSISIFMDQKTLRSISEENNLTMDKPYSGENALVLKPING</sequence>
<gene>
    <name evidence="1" type="ORF">FDK13_10045</name>
</gene>
<name>A0A4U6D4R7_9BACT</name>
<dbReference type="EMBL" id="SZVO01000004">
    <property type="protein sequence ID" value="TKT92310.1"/>
    <property type="molecule type" value="Genomic_DNA"/>
</dbReference>
<evidence type="ECO:0000313" key="2">
    <source>
        <dbReference type="Proteomes" id="UP000304900"/>
    </source>
</evidence>
<evidence type="ECO:0000313" key="1">
    <source>
        <dbReference type="EMBL" id="TKT92310.1"/>
    </source>
</evidence>
<protein>
    <submittedName>
        <fullName evidence="1">Uncharacterized protein</fullName>
    </submittedName>
</protein>
<dbReference type="Proteomes" id="UP000304900">
    <property type="component" value="Unassembled WGS sequence"/>
</dbReference>
<reference evidence="1 2" key="1">
    <citation type="submission" date="2019-05" db="EMBL/GenBank/DDBJ databases">
        <title>Dyadobacter AR-3-8 sp. nov., isolated from arctic soil.</title>
        <authorList>
            <person name="Chaudhary D.K."/>
        </authorList>
    </citation>
    <scope>NUCLEOTIDE SEQUENCE [LARGE SCALE GENOMIC DNA]</scope>
    <source>
        <strain evidence="1 2">AR-3-8</strain>
    </source>
</reference>